<gene>
    <name evidence="1" type="ORF">NPIL_102401</name>
</gene>
<evidence type="ECO:0000313" key="2">
    <source>
        <dbReference type="Proteomes" id="UP000887013"/>
    </source>
</evidence>
<protein>
    <submittedName>
        <fullName evidence="1">Uncharacterized protein</fullName>
    </submittedName>
</protein>
<proteinExistence type="predicted"/>
<dbReference type="AlphaFoldDB" id="A0A8X6T4H1"/>
<evidence type="ECO:0000313" key="1">
    <source>
        <dbReference type="EMBL" id="GFS72989.1"/>
    </source>
</evidence>
<accession>A0A8X6T4H1</accession>
<organism evidence="1 2">
    <name type="scientific">Nephila pilipes</name>
    <name type="common">Giant wood spider</name>
    <name type="synonym">Nephila maculata</name>
    <dbReference type="NCBI Taxonomy" id="299642"/>
    <lineage>
        <taxon>Eukaryota</taxon>
        <taxon>Metazoa</taxon>
        <taxon>Ecdysozoa</taxon>
        <taxon>Arthropoda</taxon>
        <taxon>Chelicerata</taxon>
        <taxon>Arachnida</taxon>
        <taxon>Araneae</taxon>
        <taxon>Araneomorphae</taxon>
        <taxon>Entelegynae</taxon>
        <taxon>Araneoidea</taxon>
        <taxon>Nephilidae</taxon>
        <taxon>Nephila</taxon>
    </lineage>
</organism>
<keyword evidence="2" id="KW-1185">Reference proteome</keyword>
<comment type="caution">
    <text evidence="1">The sequence shown here is derived from an EMBL/GenBank/DDBJ whole genome shotgun (WGS) entry which is preliminary data.</text>
</comment>
<dbReference type="EMBL" id="BMAW01001193">
    <property type="protein sequence ID" value="GFS72989.1"/>
    <property type="molecule type" value="Genomic_DNA"/>
</dbReference>
<reference evidence="1" key="1">
    <citation type="submission" date="2020-08" db="EMBL/GenBank/DDBJ databases">
        <title>Multicomponent nature underlies the extraordinary mechanical properties of spider dragline silk.</title>
        <authorList>
            <person name="Kono N."/>
            <person name="Nakamura H."/>
            <person name="Mori M."/>
            <person name="Yoshida Y."/>
            <person name="Ohtoshi R."/>
            <person name="Malay A.D."/>
            <person name="Moran D.A.P."/>
            <person name="Tomita M."/>
            <person name="Numata K."/>
            <person name="Arakawa K."/>
        </authorList>
    </citation>
    <scope>NUCLEOTIDE SEQUENCE</scope>
</reference>
<sequence length="142" mass="16299">MCMTALKRICEGFRKWAKSIITRIPLVNIVFPYNTPAENNLFTPFGLFIPFQHQTWHVPPVHSLYRGKRPGAFRHSGVTDRSCFFSDHLRSLTLQWGSNIFPTGLKCQSACPVHILEYLGCLVKIYSTILFYSMTISGRMNL</sequence>
<name>A0A8X6T4H1_NEPPI</name>
<dbReference type="Proteomes" id="UP000887013">
    <property type="component" value="Unassembled WGS sequence"/>
</dbReference>